<reference evidence="5 6" key="1">
    <citation type="journal article" date="2012" name="Science">
        <title>The Paleozoic origin of enzymatic lignin decomposition reconstructed from 31 fungal genomes.</title>
        <authorList>
            <person name="Floudas D."/>
            <person name="Binder M."/>
            <person name="Riley R."/>
            <person name="Barry K."/>
            <person name="Blanchette R.A."/>
            <person name="Henrissat B."/>
            <person name="Martinez A.T."/>
            <person name="Otillar R."/>
            <person name="Spatafora J.W."/>
            <person name="Yadav J.S."/>
            <person name="Aerts A."/>
            <person name="Benoit I."/>
            <person name="Boyd A."/>
            <person name="Carlson A."/>
            <person name="Copeland A."/>
            <person name="Coutinho P.M."/>
            <person name="de Vries R.P."/>
            <person name="Ferreira P."/>
            <person name="Findley K."/>
            <person name="Foster B."/>
            <person name="Gaskell J."/>
            <person name="Glotzer D."/>
            <person name="Gorecki P."/>
            <person name="Heitman J."/>
            <person name="Hesse C."/>
            <person name="Hori C."/>
            <person name="Igarashi K."/>
            <person name="Jurgens J.A."/>
            <person name="Kallen N."/>
            <person name="Kersten P."/>
            <person name="Kohler A."/>
            <person name="Kuees U."/>
            <person name="Kumar T.K.A."/>
            <person name="Kuo A."/>
            <person name="LaButti K."/>
            <person name="Larrondo L.F."/>
            <person name="Lindquist E."/>
            <person name="Ling A."/>
            <person name="Lombard V."/>
            <person name="Lucas S."/>
            <person name="Lundell T."/>
            <person name="Martin R."/>
            <person name="McLaughlin D.J."/>
            <person name="Morgenstern I."/>
            <person name="Morin E."/>
            <person name="Murat C."/>
            <person name="Nagy L.G."/>
            <person name="Nolan M."/>
            <person name="Ohm R.A."/>
            <person name="Patyshakuliyeva A."/>
            <person name="Rokas A."/>
            <person name="Ruiz-Duenas F.J."/>
            <person name="Sabat G."/>
            <person name="Salamov A."/>
            <person name="Samejima M."/>
            <person name="Schmutz J."/>
            <person name="Slot J.C."/>
            <person name="St John F."/>
            <person name="Stenlid J."/>
            <person name="Sun H."/>
            <person name="Sun S."/>
            <person name="Syed K."/>
            <person name="Tsang A."/>
            <person name="Wiebenga A."/>
            <person name="Young D."/>
            <person name="Pisabarro A."/>
            <person name="Eastwood D.C."/>
            <person name="Martin F."/>
            <person name="Cullen D."/>
            <person name="Grigoriev I.V."/>
            <person name="Hibbett D.S."/>
        </authorList>
    </citation>
    <scope>NUCLEOTIDE SEQUENCE [LARGE SCALE GENOMIC DNA]</scope>
    <source>
        <strain evidence="5 6">ATCC 11539</strain>
    </source>
</reference>
<dbReference type="GO" id="GO:0042546">
    <property type="term" value="P:cell wall biogenesis"/>
    <property type="evidence" value="ECO:0007669"/>
    <property type="project" value="InterPro"/>
</dbReference>
<evidence type="ECO:0000256" key="2">
    <source>
        <dbReference type="SAM" id="MobiDB-lite"/>
    </source>
</evidence>
<dbReference type="GeneID" id="19302577"/>
<dbReference type="PANTHER" id="PTHR28154">
    <property type="entry name" value="CELL WALL SYNTHESIS PROTEIN KNH1-RELATED"/>
    <property type="match status" value="1"/>
</dbReference>
<feature type="chain" id="PRO_5004544545" description="Yeast cell wall synthesis Kre9/Knh1-like N-terminal domain-containing protein" evidence="3">
    <location>
        <begin position="21"/>
        <end position="245"/>
    </location>
</feature>
<dbReference type="KEGG" id="gtr:GLOTRDRAFT_132798"/>
<gene>
    <name evidence="5" type="ORF">GLOTRDRAFT_132798</name>
</gene>
<sequence>MILPVVLSLLALGATNTVSGSLYATKPTADTIYRAGHNVSVTWIDDGLKPHISNMGKFIIDLYARNGPYDEHVMTLAKNVSPLSKSHRVYIPHSLGTNRSDYTLRFICKDPLLTVYTADFTISDGRPPISTRSLELDSATPTLTTPHLPVAPTSNMQPFFLTLVMPDLTLVSQLPPRPTPTPVTTFYAGQEQEDQGSDSSSRLGPAKSRPTSASWSRFAVLDIEKIKFRIVFILWPALMGITMAI</sequence>
<dbReference type="InterPro" id="IPR018466">
    <property type="entry name" value="Kre9/Knh1-like_N"/>
</dbReference>
<protein>
    <recommendedName>
        <fullName evidence="4">Yeast cell wall synthesis Kre9/Knh1-like N-terminal domain-containing protein</fullName>
    </recommendedName>
</protein>
<proteinExistence type="predicted"/>
<dbReference type="GO" id="GO:0006078">
    <property type="term" value="P:(1-&gt;6)-beta-D-glucan biosynthetic process"/>
    <property type="evidence" value="ECO:0007669"/>
    <property type="project" value="InterPro"/>
</dbReference>
<organism evidence="5 6">
    <name type="scientific">Gloeophyllum trabeum (strain ATCC 11539 / FP-39264 / Madison 617)</name>
    <name type="common">Brown rot fungus</name>
    <dbReference type="NCBI Taxonomy" id="670483"/>
    <lineage>
        <taxon>Eukaryota</taxon>
        <taxon>Fungi</taxon>
        <taxon>Dikarya</taxon>
        <taxon>Basidiomycota</taxon>
        <taxon>Agaricomycotina</taxon>
        <taxon>Agaricomycetes</taxon>
        <taxon>Gloeophyllales</taxon>
        <taxon>Gloeophyllaceae</taxon>
        <taxon>Gloeophyllum</taxon>
    </lineage>
</organism>
<dbReference type="AlphaFoldDB" id="S7RFX7"/>
<evidence type="ECO:0000313" key="5">
    <source>
        <dbReference type="EMBL" id="EPQ51424.1"/>
    </source>
</evidence>
<dbReference type="Pfam" id="PF10342">
    <property type="entry name" value="Kre9_KNH"/>
    <property type="match status" value="1"/>
</dbReference>
<dbReference type="InterPro" id="IPR045328">
    <property type="entry name" value="Kre9/Knh1"/>
</dbReference>
<dbReference type="PANTHER" id="PTHR28154:SF1">
    <property type="entry name" value="CELL WALL SYNTHESIS PROTEIN KNH1-RELATED"/>
    <property type="match status" value="1"/>
</dbReference>
<evidence type="ECO:0000259" key="4">
    <source>
        <dbReference type="Pfam" id="PF10342"/>
    </source>
</evidence>
<dbReference type="EMBL" id="KB469310">
    <property type="protein sequence ID" value="EPQ51424.1"/>
    <property type="molecule type" value="Genomic_DNA"/>
</dbReference>
<feature type="region of interest" description="Disordered" evidence="2">
    <location>
        <begin position="190"/>
        <end position="210"/>
    </location>
</feature>
<dbReference type="OrthoDB" id="3250770at2759"/>
<evidence type="ECO:0000313" key="6">
    <source>
        <dbReference type="Proteomes" id="UP000030669"/>
    </source>
</evidence>
<dbReference type="RefSeq" id="XP_007869903.1">
    <property type="nucleotide sequence ID" value="XM_007871712.1"/>
</dbReference>
<evidence type="ECO:0000256" key="1">
    <source>
        <dbReference type="ARBA" id="ARBA00022729"/>
    </source>
</evidence>
<dbReference type="Proteomes" id="UP000030669">
    <property type="component" value="Unassembled WGS sequence"/>
</dbReference>
<dbReference type="OMA" id="YHMRFIC"/>
<keyword evidence="1 3" id="KW-0732">Signal</keyword>
<accession>S7RFX7</accession>
<dbReference type="HOGENOM" id="CLU_080230_0_0_1"/>
<name>S7RFX7_GLOTA</name>
<evidence type="ECO:0000256" key="3">
    <source>
        <dbReference type="SAM" id="SignalP"/>
    </source>
</evidence>
<keyword evidence="6" id="KW-1185">Reference proteome</keyword>
<feature type="domain" description="Yeast cell wall synthesis Kre9/Knh1-like N-terminal" evidence="4">
    <location>
        <begin position="26"/>
        <end position="122"/>
    </location>
</feature>
<feature type="signal peptide" evidence="3">
    <location>
        <begin position="1"/>
        <end position="20"/>
    </location>
</feature>
<dbReference type="STRING" id="670483.S7RFX7"/>
<dbReference type="eggNOG" id="ENOG502SSPH">
    <property type="taxonomic scope" value="Eukaryota"/>
</dbReference>